<proteinExistence type="predicted"/>
<comment type="caution">
    <text evidence="1">The sequence shown here is derived from an EMBL/GenBank/DDBJ whole genome shotgun (WGS) entry which is preliminary data.</text>
</comment>
<gene>
    <name evidence="1" type="ORF">N1851_001965</name>
</gene>
<protein>
    <submittedName>
        <fullName evidence="1">Uncharacterized protein</fullName>
    </submittedName>
</protein>
<reference evidence="1" key="1">
    <citation type="journal article" date="2023" name="Front. Mar. Sci.">
        <title>A new Merluccius polli reference genome to investigate the effects of global change in West African waters.</title>
        <authorList>
            <person name="Mateo J.L."/>
            <person name="Blanco-Fernandez C."/>
            <person name="Garcia-Vazquez E."/>
            <person name="Machado-Schiaffino G."/>
        </authorList>
    </citation>
    <scope>NUCLEOTIDE SEQUENCE</scope>
    <source>
        <strain evidence="1">C29</strain>
        <tissue evidence="1">Fin</tissue>
    </source>
</reference>
<dbReference type="EMBL" id="JAOPHQ010000196">
    <property type="protein sequence ID" value="KAK0155646.1"/>
    <property type="molecule type" value="Genomic_DNA"/>
</dbReference>
<organism evidence="1 2">
    <name type="scientific">Merluccius polli</name>
    <name type="common">Benguela hake</name>
    <name type="synonym">Merluccius cadenati</name>
    <dbReference type="NCBI Taxonomy" id="89951"/>
    <lineage>
        <taxon>Eukaryota</taxon>
        <taxon>Metazoa</taxon>
        <taxon>Chordata</taxon>
        <taxon>Craniata</taxon>
        <taxon>Vertebrata</taxon>
        <taxon>Euteleostomi</taxon>
        <taxon>Actinopterygii</taxon>
        <taxon>Neopterygii</taxon>
        <taxon>Teleostei</taxon>
        <taxon>Neoteleostei</taxon>
        <taxon>Acanthomorphata</taxon>
        <taxon>Zeiogadaria</taxon>
        <taxon>Gadariae</taxon>
        <taxon>Gadiformes</taxon>
        <taxon>Gadoidei</taxon>
        <taxon>Merlucciidae</taxon>
        <taxon>Merluccius</taxon>
    </lineage>
</organism>
<keyword evidence="2" id="KW-1185">Reference proteome</keyword>
<dbReference type="Proteomes" id="UP001174136">
    <property type="component" value="Unassembled WGS sequence"/>
</dbReference>
<evidence type="ECO:0000313" key="2">
    <source>
        <dbReference type="Proteomes" id="UP001174136"/>
    </source>
</evidence>
<name>A0AA47P938_MERPO</name>
<sequence length="84" mass="9445">MASAADPRFKLRFVEEDNVAVVTGVYCPGTDLCRPEWRQRFQRYRMATKLNLETGDVQVSTLLHALGEEAQHVVNTFVFGGRGS</sequence>
<evidence type="ECO:0000313" key="1">
    <source>
        <dbReference type="EMBL" id="KAK0155646.1"/>
    </source>
</evidence>
<accession>A0AA47P938</accession>
<dbReference type="AlphaFoldDB" id="A0AA47P938"/>